<evidence type="ECO:0000313" key="7">
    <source>
        <dbReference type="EMBL" id="MDP9821544.1"/>
    </source>
</evidence>
<name>A0ABT9NM96_9ACTN</name>
<evidence type="ECO:0000259" key="6">
    <source>
        <dbReference type="Pfam" id="PF04932"/>
    </source>
</evidence>
<feature type="transmembrane region" description="Helical" evidence="5">
    <location>
        <begin position="132"/>
        <end position="150"/>
    </location>
</feature>
<feature type="domain" description="O-antigen ligase-related" evidence="6">
    <location>
        <begin position="228"/>
        <end position="370"/>
    </location>
</feature>
<evidence type="ECO:0000256" key="3">
    <source>
        <dbReference type="ARBA" id="ARBA00022989"/>
    </source>
</evidence>
<dbReference type="PANTHER" id="PTHR37422">
    <property type="entry name" value="TEICHURONIC ACID BIOSYNTHESIS PROTEIN TUAE"/>
    <property type="match status" value="1"/>
</dbReference>
<evidence type="ECO:0000256" key="2">
    <source>
        <dbReference type="ARBA" id="ARBA00022692"/>
    </source>
</evidence>
<evidence type="ECO:0000256" key="1">
    <source>
        <dbReference type="ARBA" id="ARBA00004141"/>
    </source>
</evidence>
<reference evidence="7 8" key="1">
    <citation type="submission" date="2023-07" db="EMBL/GenBank/DDBJ databases">
        <title>Sequencing the genomes of 1000 actinobacteria strains.</title>
        <authorList>
            <person name="Klenk H.-P."/>
        </authorList>
    </citation>
    <scope>NUCLEOTIDE SEQUENCE [LARGE SCALE GENOMIC DNA]</scope>
    <source>
        <strain evidence="7 8">GD13</strain>
    </source>
</reference>
<feature type="transmembrane region" description="Helical" evidence="5">
    <location>
        <begin position="12"/>
        <end position="31"/>
    </location>
</feature>
<gene>
    <name evidence="7" type="ORF">J2S59_001353</name>
</gene>
<evidence type="ECO:0000256" key="5">
    <source>
        <dbReference type="SAM" id="Phobius"/>
    </source>
</evidence>
<keyword evidence="2 5" id="KW-0812">Transmembrane</keyword>
<protein>
    <submittedName>
        <fullName evidence="7">O-antigen ligase</fullName>
    </submittedName>
</protein>
<dbReference type="Pfam" id="PF04932">
    <property type="entry name" value="Wzy_C"/>
    <property type="match status" value="1"/>
</dbReference>
<keyword evidence="8" id="KW-1185">Reference proteome</keyword>
<comment type="caution">
    <text evidence="7">The sequence shown here is derived from an EMBL/GenBank/DDBJ whole genome shotgun (WGS) entry which is preliminary data.</text>
</comment>
<accession>A0ABT9NM96</accession>
<comment type="subcellular location">
    <subcellularLocation>
        <location evidence="1">Membrane</location>
        <topology evidence="1">Multi-pass membrane protein</topology>
    </subcellularLocation>
</comment>
<dbReference type="GO" id="GO:0016874">
    <property type="term" value="F:ligase activity"/>
    <property type="evidence" value="ECO:0007669"/>
    <property type="project" value="UniProtKB-KW"/>
</dbReference>
<feature type="transmembrane region" description="Helical" evidence="5">
    <location>
        <begin position="38"/>
        <end position="66"/>
    </location>
</feature>
<sequence length="440" mass="46096">MPSLRAVSPARRRAGVAVIATSVLAVVIGAATALEPVLVLGLVVACTTVVVMTLRIETAVLVYIAVEPFSGYLTQVSSIAVKLVGLIVFVAWVLRLATDDRPPTARHPVTYAAGGLVLVVLAALVIHPNGMTGLVVATRYVSYVAVLIVLVDTLRNRLDPWLLGRTLVLSSTVAAVVGIIVFVNENGGRAAGPIEDANDFALHLLCALPFALALGRRSGAHRALWATAAVILVVAIAATFSRGGLLGLGVMLILALALQVLRWRTAMIGLAVVAVAVLVALVVAPDLMQRSLDEKQHVASANVTSRFVGWTLAAEMTADAPVLGKGPGGYSVHYDEYLGSRVSDPPHLDVAHQMFLDVASELGLVGLGVFAAMILAGLTAAWRARSTPGPEPDRRLLATTVCVAFAGVLTGAMFLSSQYYLPVWLLLALAAALTPARRSR</sequence>
<feature type="transmembrane region" description="Helical" evidence="5">
    <location>
        <begin position="109"/>
        <end position="126"/>
    </location>
</feature>
<feature type="transmembrane region" description="Helical" evidence="5">
    <location>
        <begin position="419"/>
        <end position="436"/>
    </location>
</feature>
<feature type="transmembrane region" description="Helical" evidence="5">
    <location>
        <begin position="72"/>
        <end position="97"/>
    </location>
</feature>
<feature type="transmembrane region" description="Helical" evidence="5">
    <location>
        <begin position="268"/>
        <end position="288"/>
    </location>
</feature>
<feature type="transmembrane region" description="Helical" evidence="5">
    <location>
        <begin position="396"/>
        <end position="413"/>
    </location>
</feature>
<dbReference type="RefSeq" id="WP_181642035.1">
    <property type="nucleotide sequence ID" value="NZ_CCXJ01000368.1"/>
</dbReference>
<evidence type="ECO:0000313" key="8">
    <source>
        <dbReference type="Proteomes" id="UP001240447"/>
    </source>
</evidence>
<evidence type="ECO:0000256" key="4">
    <source>
        <dbReference type="ARBA" id="ARBA00023136"/>
    </source>
</evidence>
<feature type="transmembrane region" description="Helical" evidence="5">
    <location>
        <begin position="245"/>
        <end position="261"/>
    </location>
</feature>
<dbReference type="EMBL" id="JAUSQM010000001">
    <property type="protein sequence ID" value="MDP9821544.1"/>
    <property type="molecule type" value="Genomic_DNA"/>
</dbReference>
<dbReference type="InterPro" id="IPR051533">
    <property type="entry name" value="WaaL-like"/>
</dbReference>
<keyword evidence="4 5" id="KW-0472">Membrane</keyword>
<keyword evidence="7" id="KW-0436">Ligase</keyword>
<dbReference type="PANTHER" id="PTHR37422:SF13">
    <property type="entry name" value="LIPOPOLYSACCHARIDE BIOSYNTHESIS PROTEIN PA4999-RELATED"/>
    <property type="match status" value="1"/>
</dbReference>
<feature type="transmembrane region" description="Helical" evidence="5">
    <location>
        <begin position="223"/>
        <end position="239"/>
    </location>
</feature>
<dbReference type="Proteomes" id="UP001240447">
    <property type="component" value="Unassembled WGS sequence"/>
</dbReference>
<feature type="transmembrane region" description="Helical" evidence="5">
    <location>
        <begin position="162"/>
        <end position="180"/>
    </location>
</feature>
<proteinExistence type="predicted"/>
<keyword evidence="3 5" id="KW-1133">Transmembrane helix</keyword>
<organism evidence="7 8">
    <name type="scientific">Nocardioides massiliensis</name>
    <dbReference type="NCBI Taxonomy" id="1325935"/>
    <lineage>
        <taxon>Bacteria</taxon>
        <taxon>Bacillati</taxon>
        <taxon>Actinomycetota</taxon>
        <taxon>Actinomycetes</taxon>
        <taxon>Propionibacteriales</taxon>
        <taxon>Nocardioidaceae</taxon>
        <taxon>Nocardioides</taxon>
    </lineage>
</organism>
<feature type="transmembrane region" description="Helical" evidence="5">
    <location>
        <begin position="362"/>
        <end position="384"/>
    </location>
</feature>
<dbReference type="InterPro" id="IPR007016">
    <property type="entry name" value="O-antigen_ligase-rel_domated"/>
</dbReference>